<dbReference type="STRING" id="5486.A0A367XQA8"/>
<evidence type="ECO:0000256" key="1">
    <source>
        <dbReference type="ARBA" id="ARBA00004613"/>
    </source>
</evidence>
<evidence type="ECO:0000256" key="11">
    <source>
        <dbReference type="ARBA" id="ARBA00073255"/>
    </source>
</evidence>
<reference evidence="13 14" key="1">
    <citation type="submission" date="2018-06" db="EMBL/GenBank/DDBJ databases">
        <title>Whole genome sequencing of Candida tropicalis (genome annotated by CSBL at Korea University).</title>
        <authorList>
            <person name="Ahn J."/>
        </authorList>
    </citation>
    <scope>NUCLEOTIDE SEQUENCE [LARGE SCALE GENOMIC DNA]</scope>
    <source>
        <strain evidence="13 14">ATCC 20962</strain>
    </source>
</reference>
<evidence type="ECO:0000256" key="3">
    <source>
        <dbReference type="ARBA" id="ARBA00022525"/>
    </source>
</evidence>
<dbReference type="GO" id="GO:0071555">
    <property type="term" value="P:cell wall organization"/>
    <property type="evidence" value="ECO:0007669"/>
    <property type="project" value="UniProtKB-KW"/>
</dbReference>
<evidence type="ECO:0000256" key="4">
    <source>
        <dbReference type="ARBA" id="ARBA00022729"/>
    </source>
</evidence>
<dbReference type="GO" id="GO:0005576">
    <property type="term" value="C:extracellular region"/>
    <property type="evidence" value="ECO:0007669"/>
    <property type="project" value="UniProtKB-SubCell"/>
</dbReference>
<dbReference type="PANTHER" id="PTHR31297:SF1">
    <property type="entry name" value="GLUCAN 1,3-BETA-GLUCOSIDASE I_II-RELATED"/>
    <property type="match status" value="1"/>
</dbReference>
<organism evidence="13 14">
    <name type="scientific">Candida viswanathii</name>
    <dbReference type="NCBI Taxonomy" id="5486"/>
    <lineage>
        <taxon>Eukaryota</taxon>
        <taxon>Fungi</taxon>
        <taxon>Dikarya</taxon>
        <taxon>Ascomycota</taxon>
        <taxon>Saccharomycotina</taxon>
        <taxon>Pichiomycetes</taxon>
        <taxon>Debaryomycetaceae</taxon>
        <taxon>Candida/Lodderomyces clade</taxon>
        <taxon>Candida</taxon>
    </lineage>
</organism>
<dbReference type="InterPro" id="IPR050386">
    <property type="entry name" value="Glycosyl_hydrolase_5"/>
</dbReference>
<comment type="subcellular location">
    <subcellularLocation>
        <location evidence="1">Secreted</location>
    </subcellularLocation>
</comment>
<dbReference type="GO" id="GO:0009251">
    <property type="term" value="P:glucan catabolic process"/>
    <property type="evidence" value="ECO:0007669"/>
    <property type="project" value="TreeGrafter"/>
</dbReference>
<evidence type="ECO:0000256" key="6">
    <source>
        <dbReference type="ARBA" id="ARBA00023295"/>
    </source>
</evidence>
<evidence type="ECO:0000256" key="2">
    <source>
        <dbReference type="ARBA" id="ARBA00005641"/>
    </source>
</evidence>
<dbReference type="InterPro" id="IPR018087">
    <property type="entry name" value="Glyco_hydro_5_CS"/>
</dbReference>
<keyword evidence="5" id="KW-0378">Hydrolase</keyword>
<evidence type="ECO:0000256" key="5">
    <source>
        <dbReference type="ARBA" id="ARBA00022801"/>
    </source>
</evidence>
<dbReference type="FunFam" id="3.20.20.80:FF:000033">
    <property type="entry name" value="Glucan 1,3-beta-glucosidase A"/>
    <property type="match status" value="1"/>
</dbReference>
<comment type="catalytic activity">
    <reaction evidence="8">
        <text>Successive hydrolysis of beta-D-glucose units from the non-reducing ends of (1-&gt;3)-beta-D-glucans, releasing alpha-glucose.</text>
        <dbReference type="EC" id="3.2.1.58"/>
    </reaction>
</comment>
<feature type="chain" id="PRO_5016892356" description="Glucan 1,3-beta-glucosidase" evidence="12">
    <location>
        <begin position="22"/>
        <end position="436"/>
    </location>
</feature>
<evidence type="ECO:0000256" key="8">
    <source>
        <dbReference type="ARBA" id="ARBA00036824"/>
    </source>
</evidence>
<dbReference type="OrthoDB" id="62120at2759"/>
<accession>A0A367XQA8</accession>
<feature type="signal peptide" evidence="12">
    <location>
        <begin position="1"/>
        <end position="21"/>
    </location>
</feature>
<dbReference type="InterPro" id="IPR017853">
    <property type="entry name" value="GH"/>
</dbReference>
<evidence type="ECO:0000256" key="10">
    <source>
        <dbReference type="ARBA" id="ARBA00041761"/>
    </source>
</evidence>
<dbReference type="PROSITE" id="PS00659">
    <property type="entry name" value="GLYCOSYL_HYDROL_F5"/>
    <property type="match status" value="1"/>
</dbReference>
<keyword evidence="14" id="KW-1185">Reference proteome</keyword>
<evidence type="ECO:0000256" key="12">
    <source>
        <dbReference type="SAM" id="SignalP"/>
    </source>
</evidence>
<keyword evidence="3" id="KW-0964">Secreted</keyword>
<dbReference type="Proteomes" id="UP000253472">
    <property type="component" value="Unassembled WGS sequence"/>
</dbReference>
<dbReference type="AlphaFoldDB" id="A0A367XQA8"/>
<sequence>MQFSFILSSSVVLLLVQFINALAISNPSSSQGVKFKRGGNVAWDYNNDIVRGVNLGGWFVLEPYMNPSLFEPFKHGNDESGVPVDEYHWTQTLGKQTAAQILHDHWSKWITEWDFEQMSNLGLNLVRIPVGYWAFQLLDNDPYVQGQVEYLDKALEWARNHNIKVWIDLHGAPGSQNGFDNSGLRDSLEFQNGDNIQVTLNVLAEIFEKYGTSDYADVVVGIELLNEPLGPSLNMDELKKFYTDGYWSLRNTEGSVTPVIIQDAFQVSGYWDNFLTVASGQWNVVVDHHHYQVFSAGELSRDIDQHISVACNWGWSAKNEYHWTVTGEWSAALTDCAYWLNGVNRGARWEGAYDGSPYYGSCEPYLEFSSWTDEHKTNVRRYIEAQLDAFEFTGGWIFWSWKTENAIDWDFQKLTYHGIFPQPLDDRQFPNQCGFN</sequence>
<dbReference type="EMBL" id="QLNQ01000029">
    <property type="protein sequence ID" value="RCK55797.1"/>
    <property type="molecule type" value="Genomic_DNA"/>
</dbReference>
<evidence type="ECO:0000313" key="13">
    <source>
        <dbReference type="EMBL" id="RCK55797.1"/>
    </source>
</evidence>
<name>A0A367XQA8_9ASCO</name>
<gene>
    <name evidence="13" type="primary">XOG1_0</name>
    <name evidence="13" type="ORF">Cantr_04925</name>
</gene>
<proteinExistence type="inferred from homology"/>
<comment type="caution">
    <text evidence="13">The sequence shown here is derived from an EMBL/GenBank/DDBJ whole genome shotgun (WGS) entry which is preliminary data.</text>
</comment>
<keyword evidence="6" id="KW-0326">Glycosidase</keyword>
<evidence type="ECO:0000256" key="9">
    <source>
        <dbReference type="ARBA" id="ARBA00038929"/>
    </source>
</evidence>
<comment type="similarity">
    <text evidence="2">Belongs to the glycosyl hydrolase 5 (cellulase A) family.</text>
</comment>
<keyword evidence="7" id="KW-0961">Cell wall biogenesis/degradation</keyword>
<keyword evidence="4 12" id="KW-0732">Signal</keyword>
<protein>
    <recommendedName>
        <fullName evidence="11">Glucan 1,3-beta-glucosidase</fullName>
        <ecNumber evidence="9">3.2.1.58</ecNumber>
    </recommendedName>
    <alternativeName>
        <fullName evidence="10">Exo-1,3-beta-glucanase</fullName>
    </alternativeName>
</protein>
<dbReference type="PANTHER" id="PTHR31297">
    <property type="entry name" value="GLUCAN ENDO-1,6-BETA-GLUCOSIDASE B"/>
    <property type="match status" value="1"/>
</dbReference>
<dbReference type="GO" id="GO:0009986">
    <property type="term" value="C:cell surface"/>
    <property type="evidence" value="ECO:0007669"/>
    <property type="project" value="TreeGrafter"/>
</dbReference>
<dbReference type="GO" id="GO:0004338">
    <property type="term" value="F:glucan exo-1,3-beta-glucosidase activity"/>
    <property type="evidence" value="ECO:0007669"/>
    <property type="project" value="UniProtKB-EC"/>
</dbReference>
<dbReference type="EC" id="3.2.1.58" evidence="9"/>
<dbReference type="Gene3D" id="3.20.20.80">
    <property type="entry name" value="Glycosidases"/>
    <property type="match status" value="1"/>
</dbReference>
<evidence type="ECO:0000256" key="7">
    <source>
        <dbReference type="ARBA" id="ARBA00023316"/>
    </source>
</evidence>
<dbReference type="SUPFAM" id="SSF51445">
    <property type="entry name" value="(Trans)glycosidases"/>
    <property type="match status" value="1"/>
</dbReference>
<evidence type="ECO:0000313" key="14">
    <source>
        <dbReference type="Proteomes" id="UP000253472"/>
    </source>
</evidence>